<keyword evidence="22" id="KW-1185">Reference proteome</keyword>
<evidence type="ECO:0000256" key="3">
    <source>
        <dbReference type="ARBA" id="ARBA00022443"/>
    </source>
</evidence>
<protein>
    <submittedName>
        <fullName evidence="21">Tyrosine kinase non receptor 1</fullName>
    </submittedName>
</protein>
<evidence type="ECO:0000256" key="2">
    <source>
        <dbReference type="ARBA" id="ARBA00004132"/>
    </source>
</evidence>
<dbReference type="InterPro" id="IPR020635">
    <property type="entry name" value="Tyr_kinase_cat_dom"/>
</dbReference>
<dbReference type="GO" id="GO:0030136">
    <property type="term" value="C:clathrin-coated vesicle"/>
    <property type="evidence" value="ECO:0007669"/>
    <property type="project" value="UniProtKB-SubCell"/>
</dbReference>
<dbReference type="InterPro" id="IPR017441">
    <property type="entry name" value="Protein_kinase_ATP_BS"/>
</dbReference>
<dbReference type="Pfam" id="PF22931">
    <property type="entry name" value="SAM_TNK"/>
    <property type="match status" value="1"/>
</dbReference>
<dbReference type="SUPFAM" id="SSF46934">
    <property type="entry name" value="UBA-like"/>
    <property type="match status" value="1"/>
</dbReference>
<keyword evidence="5" id="KW-0723">Serine/threonine-protein kinase</keyword>
<keyword evidence="3 16" id="KW-0728">SH3 domain</keyword>
<evidence type="ECO:0000256" key="11">
    <source>
        <dbReference type="ARBA" id="ARBA00022842"/>
    </source>
</evidence>
<evidence type="ECO:0000256" key="1">
    <source>
        <dbReference type="ARBA" id="ARBA00001946"/>
    </source>
</evidence>
<feature type="domain" description="SH3" evidence="19">
    <location>
        <begin position="375"/>
        <end position="435"/>
    </location>
</feature>
<dbReference type="Gene3D" id="1.10.510.10">
    <property type="entry name" value="Transferase(Phosphotransferase) domain 1"/>
    <property type="match status" value="1"/>
</dbReference>
<evidence type="ECO:0000256" key="8">
    <source>
        <dbReference type="ARBA" id="ARBA00022741"/>
    </source>
</evidence>
<dbReference type="AlphaFoldDB" id="K7FXP7"/>
<proteinExistence type="inferred from homology"/>
<dbReference type="Proteomes" id="UP000007267">
    <property type="component" value="Unassembled WGS sequence"/>
</dbReference>
<dbReference type="CDD" id="cd09539">
    <property type="entry name" value="SAM_TNK-like"/>
    <property type="match status" value="1"/>
</dbReference>
<dbReference type="FunFam" id="1.10.510.10:FF:000080">
    <property type="entry name" value="Putative activated CDC42 kinase 1"/>
    <property type="match status" value="1"/>
</dbReference>
<dbReference type="InterPro" id="IPR011009">
    <property type="entry name" value="Kinase-like_dom_sf"/>
</dbReference>
<evidence type="ECO:0000256" key="14">
    <source>
        <dbReference type="ARBA" id="ARBA00047899"/>
    </source>
</evidence>
<comment type="cofactor">
    <cofactor evidence="1">
        <name>Mg(2+)</name>
        <dbReference type="ChEBI" id="CHEBI:18420"/>
    </cofactor>
</comment>
<evidence type="ECO:0000256" key="9">
    <source>
        <dbReference type="ARBA" id="ARBA00022777"/>
    </source>
</evidence>
<dbReference type="GO" id="GO:0046872">
    <property type="term" value="F:metal ion binding"/>
    <property type="evidence" value="ECO:0007669"/>
    <property type="project" value="UniProtKB-KW"/>
</dbReference>
<reference evidence="22" key="1">
    <citation type="submission" date="2011-10" db="EMBL/GenBank/DDBJ databases">
        <authorList>
            <consortium name="Soft-shell Turtle Genome Consortium"/>
        </authorList>
    </citation>
    <scope>NUCLEOTIDE SEQUENCE [LARGE SCALE GENOMIC DNA]</scope>
    <source>
        <strain evidence="22">Daiwa-1</strain>
    </source>
</reference>
<dbReference type="Gene3D" id="4.10.680.10">
    <property type="entry name" value="Cdc42-like binding domain"/>
    <property type="match status" value="1"/>
</dbReference>
<dbReference type="InterPro" id="IPR055175">
    <property type="entry name" value="ACK/TNK-like_SAM"/>
</dbReference>
<accession>K7FXP7</accession>
<keyword evidence="10 17" id="KW-0067">ATP-binding</keyword>
<evidence type="ECO:0000256" key="12">
    <source>
        <dbReference type="ARBA" id="ARBA00023137"/>
    </source>
</evidence>
<evidence type="ECO:0000256" key="7">
    <source>
        <dbReference type="ARBA" id="ARBA00022723"/>
    </source>
</evidence>
<keyword evidence="13" id="KW-0968">Cytoplasmic vesicle</keyword>
<dbReference type="CTD" id="8711"/>
<keyword evidence="7" id="KW-0479">Metal-binding</keyword>
<evidence type="ECO:0000313" key="22">
    <source>
        <dbReference type="Proteomes" id="UP000007267"/>
    </source>
</evidence>
<dbReference type="Gene3D" id="3.30.200.20">
    <property type="entry name" value="Phosphorylase Kinase, domain 1"/>
    <property type="match status" value="1"/>
</dbReference>
<dbReference type="InterPro" id="IPR000719">
    <property type="entry name" value="Prot_kinase_dom"/>
</dbReference>
<dbReference type="PRINTS" id="PR00109">
    <property type="entry name" value="TYRKINASE"/>
</dbReference>
<dbReference type="Ensembl" id="ENSPSIT00000012868.1">
    <property type="protein sequence ID" value="ENSPSIP00000012807.1"/>
    <property type="gene ID" value="ENSPSIG00000011526.1"/>
</dbReference>
<keyword evidence="8 17" id="KW-0547">Nucleotide-binding</keyword>
<keyword evidence="12" id="KW-0829">Tyrosine-protein kinase</keyword>
<dbReference type="InterPro" id="IPR036028">
    <property type="entry name" value="SH3-like_dom_sf"/>
</dbReference>
<dbReference type="GO" id="GO:0004674">
    <property type="term" value="F:protein serine/threonine kinase activity"/>
    <property type="evidence" value="ECO:0007669"/>
    <property type="project" value="UniProtKB-KW"/>
</dbReference>
<evidence type="ECO:0000259" key="19">
    <source>
        <dbReference type="PROSITE" id="PS50002"/>
    </source>
</evidence>
<dbReference type="SUPFAM" id="SSF50044">
    <property type="entry name" value="SH3-domain"/>
    <property type="match status" value="1"/>
</dbReference>
<dbReference type="InterPro" id="IPR008266">
    <property type="entry name" value="Tyr_kinase_AS"/>
</dbReference>
<dbReference type="SUPFAM" id="SSF56112">
    <property type="entry name" value="Protein kinase-like (PK-like)"/>
    <property type="match status" value="1"/>
</dbReference>
<dbReference type="GO" id="GO:0004713">
    <property type="term" value="F:protein tyrosine kinase activity"/>
    <property type="evidence" value="ECO:0007669"/>
    <property type="project" value="UniProtKB-KW"/>
</dbReference>
<dbReference type="eggNOG" id="KOG0199">
    <property type="taxonomic scope" value="Eukaryota"/>
</dbReference>
<name>K7FXP7_PELSI</name>
<dbReference type="SMART" id="SM00219">
    <property type="entry name" value="TyrKc"/>
    <property type="match status" value="1"/>
</dbReference>
<dbReference type="PROSITE" id="PS00107">
    <property type="entry name" value="PROTEIN_KINASE_ATP"/>
    <property type="match status" value="1"/>
</dbReference>
<dbReference type="InterPro" id="IPR050198">
    <property type="entry name" value="Non-receptor_tyrosine_kinases"/>
</dbReference>
<dbReference type="SMART" id="SM00326">
    <property type="entry name" value="SH3"/>
    <property type="match status" value="1"/>
</dbReference>
<evidence type="ECO:0000256" key="13">
    <source>
        <dbReference type="ARBA" id="ARBA00023329"/>
    </source>
</evidence>
<dbReference type="EMBL" id="AGCU01013035">
    <property type="status" value="NOT_ANNOTATED_CDS"/>
    <property type="molecule type" value="Genomic_DNA"/>
</dbReference>
<reference evidence="21" key="3">
    <citation type="submission" date="2025-08" db="UniProtKB">
        <authorList>
            <consortium name="Ensembl"/>
        </authorList>
    </citation>
    <scope>IDENTIFICATION</scope>
</reference>
<dbReference type="EMBL" id="AGCU01013034">
    <property type="status" value="NOT_ANNOTATED_CDS"/>
    <property type="molecule type" value="Genomic_DNA"/>
</dbReference>
<feature type="compositionally biased region" description="Basic and acidic residues" evidence="18">
    <location>
        <begin position="471"/>
        <end position="485"/>
    </location>
</feature>
<keyword evidence="11" id="KW-0460">Magnesium</keyword>
<dbReference type="InterPro" id="IPR001245">
    <property type="entry name" value="Ser-Thr/Tyr_kinase_cat_dom"/>
</dbReference>
<evidence type="ECO:0000256" key="16">
    <source>
        <dbReference type="PROSITE-ProRule" id="PRU00192"/>
    </source>
</evidence>
<comment type="catalytic activity">
    <reaction evidence="14">
        <text>L-threonyl-[protein] + ATP = O-phospho-L-threonyl-[protein] + ADP + H(+)</text>
        <dbReference type="Rhea" id="RHEA:46608"/>
        <dbReference type="Rhea" id="RHEA-COMP:11060"/>
        <dbReference type="Rhea" id="RHEA-COMP:11605"/>
        <dbReference type="ChEBI" id="CHEBI:15378"/>
        <dbReference type="ChEBI" id="CHEBI:30013"/>
        <dbReference type="ChEBI" id="CHEBI:30616"/>
        <dbReference type="ChEBI" id="CHEBI:61977"/>
        <dbReference type="ChEBI" id="CHEBI:456216"/>
        <dbReference type="EC" id="2.7.11.1"/>
    </reaction>
</comment>
<reference evidence="22" key="2">
    <citation type="journal article" date="2013" name="Nat. Genet.">
        <title>The draft genomes of soft-shell turtle and green sea turtle yield insights into the development and evolution of the turtle-specific body plan.</title>
        <authorList>
            <person name="Wang Z."/>
            <person name="Pascual-Anaya J."/>
            <person name="Zadissa A."/>
            <person name="Li W."/>
            <person name="Niimura Y."/>
            <person name="Huang Z."/>
            <person name="Li C."/>
            <person name="White S."/>
            <person name="Xiong Z."/>
            <person name="Fang D."/>
            <person name="Wang B."/>
            <person name="Ming Y."/>
            <person name="Chen Y."/>
            <person name="Zheng Y."/>
            <person name="Kuraku S."/>
            <person name="Pignatelli M."/>
            <person name="Herrero J."/>
            <person name="Beal K."/>
            <person name="Nozawa M."/>
            <person name="Li Q."/>
            <person name="Wang J."/>
            <person name="Zhang H."/>
            <person name="Yu L."/>
            <person name="Shigenobu S."/>
            <person name="Wang J."/>
            <person name="Liu J."/>
            <person name="Flicek P."/>
            <person name="Searle S."/>
            <person name="Wang J."/>
            <person name="Kuratani S."/>
            <person name="Yin Y."/>
            <person name="Aken B."/>
            <person name="Zhang G."/>
            <person name="Irie N."/>
        </authorList>
    </citation>
    <scope>NUCLEOTIDE SEQUENCE [LARGE SCALE GENOMIC DNA]</scope>
    <source>
        <strain evidence="22">Daiwa-1</strain>
    </source>
</reference>
<evidence type="ECO:0000259" key="20">
    <source>
        <dbReference type="PROSITE" id="PS50011"/>
    </source>
</evidence>
<dbReference type="GO" id="GO:0005524">
    <property type="term" value="F:ATP binding"/>
    <property type="evidence" value="ECO:0007669"/>
    <property type="project" value="UniProtKB-UniRule"/>
</dbReference>
<dbReference type="InterPro" id="IPR009060">
    <property type="entry name" value="UBA-like_sf"/>
</dbReference>
<dbReference type="Pfam" id="PF09027">
    <property type="entry name" value="GTPase_binding"/>
    <property type="match status" value="1"/>
</dbReference>
<dbReference type="Pfam" id="PF07714">
    <property type="entry name" value="PK_Tyr_Ser-Thr"/>
    <property type="match status" value="1"/>
</dbReference>
<comment type="similarity">
    <text evidence="15">Belongs to the protein kinase superfamily. Tyr protein kinase family.</text>
</comment>
<evidence type="ECO:0000256" key="15">
    <source>
        <dbReference type="ARBA" id="ARBA00060742"/>
    </source>
</evidence>
<evidence type="ECO:0000256" key="10">
    <source>
        <dbReference type="ARBA" id="ARBA00022840"/>
    </source>
</evidence>
<dbReference type="HOGENOM" id="CLU_000288_7_39_1"/>
<evidence type="ECO:0000256" key="18">
    <source>
        <dbReference type="SAM" id="MobiDB-lite"/>
    </source>
</evidence>
<dbReference type="PROSITE" id="PS00109">
    <property type="entry name" value="PROTEIN_KINASE_TYR"/>
    <property type="match status" value="1"/>
</dbReference>
<dbReference type="InterPro" id="IPR049587">
    <property type="entry name" value="TNK-like_SAM"/>
</dbReference>
<feature type="compositionally biased region" description="Polar residues" evidence="18">
    <location>
        <begin position="598"/>
        <end position="607"/>
    </location>
</feature>
<feature type="domain" description="Protein kinase" evidence="20">
    <location>
        <begin position="116"/>
        <end position="376"/>
    </location>
</feature>
<evidence type="ECO:0000313" key="21">
    <source>
        <dbReference type="Ensembl" id="ENSPSIP00000012807.1"/>
    </source>
</evidence>
<evidence type="ECO:0000256" key="5">
    <source>
        <dbReference type="ARBA" id="ARBA00022527"/>
    </source>
</evidence>
<dbReference type="OMA" id="IMMNLEH"/>
<comment type="subcellular location">
    <subcellularLocation>
        <location evidence="2">Cytoplasmic vesicle</location>
        <location evidence="2">Clathrin-coated vesicle</location>
    </subcellularLocation>
</comment>
<organism evidence="21 22">
    <name type="scientific">Pelodiscus sinensis</name>
    <name type="common">Chinese softshell turtle</name>
    <name type="synonym">Trionyx sinensis</name>
    <dbReference type="NCBI Taxonomy" id="13735"/>
    <lineage>
        <taxon>Eukaryota</taxon>
        <taxon>Metazoa</taxon>
        <taxon>Chordata</taxon>
        <taxon>Craniata</taxon>
        <taxon>Vertebrata</taxon>
        <taxon>Euteleostomi</taxon>
        <taxon>Archelosauria</taxon>
        <taxon>Testudinata</taxon>
        <taxon>Testudines</taxon>
        <taxon>Cryptodira</taxon>
        <taxon>Trionychia</taxon>
        <taxon>Trionychidae</taxon>
        <taxon>Pelodiscus</taxon>
    </lineage>
</organism>
<feature type="region of interest" description="Disordered" evidence="18">
    <location>
        <begin position="521"/>
        <end position="609"/>
    </location>
</feature>
<reference evidence="21" key="4">
    <citation type="submission" date="2025-09" db="UniProtKB">
        <authorList>
            <consortium name="Ensembl"/>
        </authorList>
    </citation>
    <scope>IDENTIFICATION</scope>
</reference>
<dbReference type="InterPro" id="IPR015116">
    <property type="entry name" value="Cdc42-bd-like"/>
</dbReference>
<dbReference type="RefSeq" id="XP_025043994.1">
    <property type="nucleotide sequence ID" value="XM_025188209.1"/>
</dbReference>
<dbReference type="GeneTree" id="ENSGT00940000160853"/>
<dbReference type="PANTHER" id="PTHR24418">
    <property type="entry name" value="TYROSINE-PROTEIN KINASE"/>
    <property type="match status" value="1"/>
</dbReference>
<dbReference type="FunFam" id="3.30.200.20:FF:000107">
    <property type="entry name" value="Putative activated CDC42 kinase 1"/>
    <property type="match status" value="1"/>
</dbReference>
<feature type="region of interest" description="Disordered" evidence="18">
    <location>
        <begin position="451"/>
        <end position="490"/>
    </location>
</feature>
<dbReference type="PROSITE" id="PS50002">
    <property type="entry name" value="SH3"/>
    <property type="match status" value="1"/>
</dbReference>
<dbReference type="InterPro" id="IPR001452">
    <property type="entry name" value="SH3_domain"/>
</dbReference>
<keyword evidence="4" id="KW-0963">Cytoplasm</keyword>
<dbReference type="PROSITE" id="PS50011">
    <property type="entry name" value="PROTEIN_KINASE_DOM"/>
    <property type="match status" value="1"/>
</dbReference>
<evidence type="ECO:0000256" key="4">
    <source>
        <dbReference type="ARBA" id="ARBA00022490"/>
    </source>
</evidence>
<dbReference type="InterPro" id="IPR037085">
    <property type="entry name" value="Cdc42-bd-like_dom_sf"/>
</dbReference>
<evidence type="ECO:0000256" key="6">
    <source>
        <dbReference type="ARBA" id="ARBA00022679"/>
    </source>
</evidence>
<keyword evidence="9" id="KW-0418">Kinase</keyword>
<sequence length="688" mass="77430">MAPDDGSDWLLALLTEIQLEQFYHKIRDELHVTRLAHFDYVRPSDLDQIGLGRPGQRRLEDAIKRRKQQGLRPKSWIYKMISGAKIQESGEGPSHPPPPRLDSDGSLKCLITEWDLRLRERLGDGCFGVVHRGEWSPPSGGTISVAVKSLRSDICTDPGALVDFLNEVNAMSGLDHPHLLRLYGVVLTQPLKMVTELAPLGSLYDHLRLPYPLHRLWLYALQVAQGMAYLESKLFIHRDLAARNVLLASEEHAKIGDFGLTRALSSKGDRYIMSAHRKIPFAWCAPESLRSGAFSHASDVWMFGVTLWEMFSYCEEPWMGLSGRQIMLKVEREGARLERPEDCPRGLYALQLQCWAPHPEERPRFRDIISLLHELRPREVRAIQDFNEPGRLRLETNDPITIIEGSSESSTWRGQNRRTLQVGVFPASVVSTEETTPTGMPRISLPVRSSFQHMGHGDLDPGRSWGAPDSMDDRKGKPRDSKESAGLKLGGQQLLRLTRLSKSLDSVSDFSVLRTKPRRLGDELAFPPHPPGNSPSRMPWEMGLRPLETPQKSRPGPRSGQPLRIEPPLQQPGARDRRETAGVKAPVGAPRGTAGVMGSSSVGQKGNSDVERKIKEVEGKVHGVTVEECREALRLHGWDTQRAVEVLKVDQLFHISPHSRDECRRILEKHRWNLAMASRYVLSRGLRA</sequence>
<evidence type="ECO:0000256" key="17">
    <source>
        <dbReference type="PROSITE-ProRule" id="PRU10141"/>
    </source>
</evidence>
<feature type="binding site" evidence="17">
    <location>
        <position position="148"/>
    </location>
    <ligand>
        <name>ATP</name>
        <dbReference type="ChEBI" id="CHEBI:30616"/>
    </ligand>
</feature>
<keyword evidence="6" id="KW-0808">Transferase</keyword>
<dbReference type="STRING" id="13735.ENSPSIP00000012807"/>